<dbReference type="GO" id="GO:0008270">
    <property type="term" value="F:zinc ion binding"/>
    <property type="evidence" value="ECO:0007669"/>
    <property type="project" value="UniProtKB-KW"/>
</dbReference>
<dbReference type="Proteomes" id="UP001237642">
    <property type="component" value="Unassembled WGS sequence"/>
</dbReference>
<evidence type="ECO:0000313" key="13">
    <source>
        <dbReference type="EMBL" id="KAK1355519.1"/>
    </source>
</evidence>
<evidence type="ECO:0000256" key="2">
    <source>
        <dbReference type="ARBA" id="ARBA00022692"/>
    </source>
</evidence>
<dbReference type="SMART" id="SM00184">
    <property type="entry name" value="RING"/>
    <property type="match status" value="1"/>
</dbReference>
<reference evidence="13" key="2">
    <citation type="submission" date="2023-05" db="EMBL/GenBank/DDBJ databases">
        <authorList>
            <person name="Schelkunov M.I."/>
        </authorList>
    </citation>
    <scope>NUCLEOTIDE SEQUENCE</scope>
    <source>
        <strain evidence="13">Hsosn_3</strain>
        <tissue evidence="13">Leaf</tissue>
    </source>
</reference>
<dbReference type="CDD" id="cd16532">
    <property type="entry name" value="RING-HC_RNFT1-like"/>
    <property type="match status" value="1"/>
</dbReference>
<dbReference type="PROSITE" id="PS00518">
    <property type="entry name" value="ZF_RING_1"/>
    <property type="match status" value="1"/>
</dbReference>
<feature type="region of interest" description="Disordered" evidence="10">
    <location>
        <begin position="150"/>
        <end position="183"/>
    </location>
</feature>
<feature type="transmembrane region" description="Helical" evidence="11">
    <location>
        <begin position="362"/>
        <end position="380"/>
    </location>
</feature>
<feature type="transmembrane region" description="Helical" evidence="11">
    <location>
        <begin position="291"/>
        <end position="315"/>
    </location>
</feature>
<feature type="transmembrane region" description="Helical" evidence="11">
    <location>
        <begin position="336"/>
        <end position="356"/>
    </location>
</feature>
<dbReference type="AlphaFoldDB" id="A0AAD8M0T3"/>
<dbReference type="InterPro" id="IPR013083">
    <property type="entry name" value="Znf_RING/FYVE/PHD"/>
</dbReference>
<dbReference type="InterPro" id="IPR044235">
    <property type="entry name" value="RNFT1/2"/>
</dbReference>
<evidence type="ECO:0000256" key="8">
    <source>
        <dbReference type="ARBA" id="ARBA00023136"/>
    </source>
</evidence>
<dbReference type="GO" id="GO:0016020">
    <property type="term" value="C:membrane"/>
    <property type="evidence" value="ECO:0007669"/>
    <property type="project" value="UniProtKB-SubCell"/>
</dbReference>
<dbReference type="PROSITE" id="PS50089">
    <property type="entry name" value="ZF_RING_2"/>
    <property type="match status" value="1"/>
</dbReference>
<name>A0AAD8M0T3_9APIA</name>
<evidence type="ECO:0000256" key="4">
    <source>
        <dbReference type="ARBA" id="ARBA00022771"/>
    </source>
</evidence>
<organism evidence="13 14">
    <name type="scientific">Heracleum sosnowskyi</name>
    <dbReference type="NCBI Taxonomy" id="360622"/>
    <lineage>
        <taxon>Eukaryota</taxon>
        <taxon>Viridiplantae</taxon>
        <taxon>Streptophyta</taxon>
        <taxon>Embryophyta</taxon>
        <taxon>Tracheophyta</taxon>
        <taxon>Spermatophyta</taxon>
        <taxon>Magnoliopsida</taxon>
        <taxon>eudicotyledons</taxon>
        <taxon>Gunneridae</taxon>
        <taxon>Pentapetalae</taxon>
        <taxon>asterids</taxon>
        <taxon>campanulids</taxon>
        <taxon>Apiales</taxon>
        <taxon>Apiaceae</taxon>
        <taxon>Apioideae</taxon>
        <taxon>apioid superclade</taxon>
        <taxon>Tordylieae</taxon>
        <taxon>Tordyliinae</taxon>
        <taxon>Heracleum</taxon>
    </lineage>
</organism>
<proteinExistence type="predicted"/>
<evidence type="ECO:0000256" key="11">
    <source>
        <dbReference type="SAM" id="Phobius"/>
    </source>
</evidence>
<evidence type="ECO:0000256" key="5">
    <source>
        <dbReference type="ARBA" id="ARBA00022786"/>
    </source>
</evidence>
<dbReference type="PANTHER" id="PTHR15860:SF0">
    <property type="entry name" value="LP20373P"/>
    <property type="match status" value="1"/>
</dbReference>
<keyword evidence="2 11" id="KW-0812">Transmembrane</keyword>
<feature type="region of interest" description="Disordered" evidence="10">
    <location>
        <begin position="66"/>
        <end position="86"/>
    </location>
</feature>
<comment type="caution">
    <text evidence="13">The sequence shown here is derived from an EMBL/GenBank/DDBJ whole genome shotgun (WGS) entry which is preliminary data.</text>
</comment>
<feature type="transmembrane region" description="Helical" evidence="11">
    <location>
        <begin position="207"/>
        <end position="232"/>
    </location>
</feature>
<keyword evidence="6" id="KW-0862">Zinc</keyword>
<evidence type="ECO:0000256" key="6">
    <source>
        <dbReference type="ARBA" id="ARBA00022833"/>
    </source>
</evidence>
<feature type="compositionally biased region" description="Low complexity" evidence="10">
    <location>
        <begin position="8"/>
        <end position="23"/>
    </location>
</feature>
<comment type="subcellular location">
    <subcellularLocation>
        <location evidence="1">Membrane</location>
        <topology evidence="1">Multi-pass membrane protein</topology>
    </subcellularLocation>
</comment>
<dbReference type="Gene3D" id="3.30.40.10">
    <property type="entry name" value="Zinc/RING finger domain, C3HC4 (zinc finger)"/>
    <property type="match status" value="1"/>
</dbReference>
<evidence type="ECO:0000313" key="14">
    <source>
        <dbReference type="Proteomes" id="UP001237642"/>
    </source>
</evidence>
<dbReference type="GO" id="GO:0061630">
    <property type="term" value="F:ubiquitin protein ligase activity"/>
    <property type="evidence" value="ECO:0007669"/>
    <property type="project" value="InterPro"/>
</dbReference>
<protein>
    <submittedName>
        <fullName evidence="13">RING finger and transmembrane domain-containing protein 2</fullName>
    </submittedName>
</protein>
<dbReference type="PANTHER" id="PTHR15860">
    <property type="entry name" value="UNCHARACTERIZED RING FINGER-CONTAINING PROTEIN"/>
    <property type="match status" value="1"/>
</dbReference>
<keyword evidence="7 11" id="KW-1133">Transmembrane helix</keyword>
<accession>A0AAD8M0T3</accession>
<gene>
    <name evidence="13" type="ORF">POM88_048775</name>
</gene>
<dbReference type="InterPro" id="IPR017907">
    <property type="entry name" value="Znf_RING_CS"/>
</dbReference>
<feature type="domain" description="RING-type" evidence="12">
    <location>
        <begin position="419"/>
        <end position="457"/>
    </location>
</feature>
<reference evidence="13" key="1">
    <citation type="submission" date="2023-02" db="EMBL/GenBank/DDBJ databases">
        <title>Genome of toxic invasive species Heracleum sosnowskyi carries increased number of genes despite the absence of recent whole-genome duplications.</title>
        <authorList>
            <person name="Schelkunov M."/>
            <person name="Shtratnikova V."/>
            <person name="Makarenko M."/>
            <person name="Klepikova A."/>
            <person name="Omelchenko D."/>
            <person name="Novikova G."/>
            <person name="Obukhova E."/>
            <person name="Bogdanov V."/>
            <person name="Penin A."/>
            <person name="Logacheva M."/>
        </authorList>
    </citation>
    <scope>NUCLEOTIDE SEQUENCE</scope>
    <source>
        <strain evidence="13">Hsosn_3</strain>
        <tissue evidence="13">Leaf</tissue>
    </source>
</reference>
<keyword evidence="4 9" id="KW-0863">Zinc-finger</keyword>
<keyword evidence="3" id="KW-0479">Metal-binding</keyword>
<dbReference type="EMBL" id="JAUIZM010000011">
    <property type="protein sequence ID" value="KAK1355519.1"/>
    <property type="molecule type" value="Genomic_DNA"/>
</dbReference>
<evidence type="ECO:0000256" key="3">
    <source>
        <dbReference type="ARBA" id="ARBA00022723"/>
    </source>
</evidence>
<sequence>METSGHTSDSPPSSATNSNNSSPGNAFQFTASNFFRSPMSSFLEYSGVLHNYPHYNSLNAPSPRLDDSTLGVSTPQSSASNSSSNGEVSIRIISAGEQEENNILQTASPSPVIHHVASTTAATTTDQELEHSISTTASVVSLPSAALNIHTNSTADPSSTENDPVNASPNAQPTNAAGHNQNTESSYQRYDIHQAARLIEQVLPFSLLLLLVLIRQHLEGFFVTIWVAAFMFKSNDILRKQTALKGERRHSTLFGISFLFTLHVIILYWWYWTDLSYSLVMFPPKATPPFWHAIFIIMVNDALVRQTAMVIKCSILMYYKNSRGRSYRRQGQMLTLVEYFVLLYRALLPAPVWYSFFGNKEYGSLFSSLVAGLYLTFKLLSIVEKVQYLFTSLKALCRTEIQYGTYATAEQVSAAGDLCAICQEKMDAPILLRCNHIFCEDCVSEWFERERTCPLCRAVVKSAELRSFADGSTSLFFQLS</sequence>
<feature type="transmembrane region" description="Helical" evidence="11">
    <location>
        <begin position="253"/>
        <end position="271"/>
    </location>
</feature>
<keyword evidence="14" id="KW-1185">Reference proteome</keyword>
<keyword evidence="5" id="KW-0833">Ubl conjugation pathway</keyword>
<evidence type="ECO:0000256" key="9">
    <source>
        <dbReference type="PROSITE-ProRule" id="PRU00175"/>
    </source>
</evidence>
<keyword evidence="8 11" id="KW-0472">Membrane</keyword>
<evidence type="ECO:0000259" key="12">
    <source>
        <dbReference type="PROSITE" id="PS50089"/>
    </source>
</evidence>
<dbReference type="InterPro" id="IPR001841">
    <property type="entry name" value="Znf_RING"/>
</dbReference>
<evidence type="ECO:0000256" key="1">
    <source>
        <dbReference type="ARBA" id="ARBA00004141"/>
    </source>
</evidence>
<feature type="region of interest" description="Disordered" evidence="10">
    <location>
        <begin position="1"/>
        <end position="24"/>
    </location>
</feature>
<dbReference type="Pfam" id="PF13639">
    <property type="entry name" value="zf-RING_2"/>
    <property type="match status" value="1"/>
</dbReference>
<dbReference type="SUPFAM" id="SSF57850">
    <property type="entry name" value="RING/U-box"/>
    <property type="match status" value="1"/>
</dbReference>
<evidence type="ECO:0000256" key="7">
    <source>
        <dbReference type="ARBA" id="ARBA00022989"/>
    </source>
</evidence>
<evidence type="ECO:0000256" key="10">
    <source>
        <dbReference type="SAM" id="MobiDB-lite"/>
    </source>
</evidence>
<dbReference type="GO" id="GO:1904294">
    <property type="term" value="P:positive regulation of ERAD pathway"/>
    <property type="evidence" value="ECO:0007669"/>
    <property type="project" value="InterPro"/>
</dbReference>